<dbReference type="SUPFAM" id="SSF51197">
    <property type="entry name" value="Clavaminate synthase-like"/>
    <property type="match status" value="1"/>
</dbReference>
<keyword evidence="4" id="KW-0479">Metal-binding</keyword>
<dbReference type="CDD" id="cd00250">
    <property type="entry name" value="CAS_like"/>
    <property type="match status" value="1"/>
</dbReference>
<dbReference type="PANTHER" id="PTHR10696">
    <property type="entry name" value="GAMMA-BUTYROBETAINE HYDROXYLASE-RELATED"/>
    <property type="match status" value="1"/>
</dbReference>
<dbReference type="InterPro" id="IPR050411">
    <property type="entry name" value="AlphaKG_dependent_hydroxylases"/>
</dbReference>
<dbReference type="AlphaFoldDB" id="A0A510X5N5"/>
<comment type="similarity">
    <text evidence="3">Belongs to the gamma-BBH/TMLD family.</text>
</comment>
<evidence type="ECO:0000256" key="6">
    <source>
        <dbReference type="ARBA" id="ARBA00023002"/>
    </source>
</evidence>
<evidence type="ECO:0000313" key="10">
    <source>
        <dbReference type="Proteomes" id="UP000321275"/>
    </source>
</evidence>
<gene>
    <name evidence="9" type="ORF">HPA02_10270</name>
</gene>
<keyword evidence="5" id="KW-0223">Dioxygenase</keyword>
<dbReference type="FunFam" id="3.60.130.10:FF:000001">
    <property type="entry name" value="Trimethyllysine dioxygenase, mitochondrial"/>
    <property type="match status" value="1"/>
</dbReference>
<comment type="caution">
    <text evidence="9">The sequence shown here is derived from an EMBL/GenBank/DDBJ whole genome shotgun (WGS) entry which is preliminary data.</text>
</comment>
<dbReference type="Gene3D" id="3.60.130.10">
    <property type="entry name" value="Clavaminate synthase-like"/>
    <property type="match status" value="1"/>
</dbReference>
<name>A0A510X5N5_9GAMM</name>
<dbReference type="InterPro" id="IPR003819">
    <property type="entry name" value="TauD/TfdA-like"/>
</dbReference>
<proteinExistence type="inferred from homology"/>
<dbReference type="EMBL" id="BJUK01000008">
    <property type="protein sequence ID" value="GEK46744.1"/>
    <property type="molecule type" value="Genomic_DNA"/>
</dbReference>
<protein>
    <submittedName>
        <fullName evidence="9">Gamma-butyrobetaine hydroxylase</fullName>
    </submittedName>
</protein>
<dbReference type="GO" id="GO:0046872">
    <property type="term" value="F:metal ion binding"/>
    <property type="evidence" value="ECO:0007669"/>
    <property type="project" value="UniProtKB-KW"/>
</dbReference>
<dbReference type="GO" id="GO:0016706">
    <property type="term" value="F:2-oxoglutarate-dependent dioxygenase activity"/>
    <property type="evidence" value="ECO:0007669"/>
    <property type="project" value="UniProtKB-ARBA"/>
</dbReference>
<evidence type="ECO:0000259" key="8">
    <source>
        <dbReference type="Pfam" id="PF02668"/>
    </source>
</evidence>
<keyword evidence="6" id="KW-0560">Oxidoreductase</keyword>
<dbReference type="Proteomes" id="UP000321275">
    <property type="component" value="Unassembled WGS sequence"/>
</dbReference>
<feature type="domain" description="TauD/TfdA-like" evidence="8">
    <location>
        <begin position="127"/>
        <end position="365"/>
    </location>
</feature>
<evidence type="ECO:0000256" key="7">
    <source>
        <dbReference type="ARBA" id="ARBA00023004"/>
    </source>
</evidence>
<evidence type="ECO:0000256" key="3">
    <source>
        <dbReference type="ARBA" id="ARBA00008654"/>
    </source>
</evidence>
<reference evidence="9 10" key="1">
    <citation type="submission" date="2019-07" db="EMBL/GenBank/DDBJ databases">
        <title>Whole genome shotgun sequence of Halomonas pacifica NBRC 102220.</title>
        <authorList>
            <person name="Hosoyama A."/>
            <person name="Uohara A."/>
            <person name="Ohji S."/>
            <person name="Ichikawa N."/>
        </authorList>
    </citation>
    <scope>NUCLEOTIDE SEQUENCE [LARGE SCALE GENOMIC DNA]</scope>
    <source>
        <strain evidence="9 10">NBRC 102220</strain>
    </source>
</reference>
<dbReference type="PANTHER" id="PTHR10696:SF51">
    <property type="entry name" value="TRIMETHYLLYSINE DIOXYGENASE, MITOCHONDRIAL"/>
    <property type="match status" value="1"/>
</dbReference>
<organism evidence="9 10">
    <name type="scientific">Bisbaumannia pacifica</name>
    <dbReference type="NCBI Taxonomy" id="77098"/>
    <lineage>
        <taxon>Bacteria</taxon>
        <taxon>Pseudomonadati</taxon>
        <taxon>Pseudomonadota</taxon>
        <taxon>Gammaproteobacteria</taxon>
        <taxon>Oceanospirillales</taxon>
        <taxon>Halomonadaceae</taxon>
        <taxon>Bisbaumannia</taxon>
    </lineage>
</organism>
<sequence length="387" mass="42858">MLESPMLETADVIEGGDAVLLTFRQGIRRRFHAIWLRDNAQDAATRSPDNGQRLIGLADIPAALRLSAARVEAGRLIVAMAPEGREFAYDAAWLWQHAYDREPPRQRGWLDAHRATWDASLAERLPSADITALGRDDATKRRWLADIRRYGIGKLTGGPITDGALLEVVAQFGFARETNYGRVFEVRSEIAPSNLAFTGLGLPAHTDNPYRDPVPTLQLLYCLENSAEGGDNRVVDGFRAAQRLREESPRGFELLAGYCAHFEYRGRGEVCLRARRPMIELAPDGELIGIRFNNRSAAPFRDVPYADMADYYAAYRRLGELLESPEMGVTFKLAPGEAFLVDNTRVLHARTAFSGEGSRWLQGCYADRDGLLSTLACLEAAATGDDA</sequence>
<dbReference type="GO" id="GO:0045329">
    <property type="term" value="P:carnitine biosynthetic process"/>
    <property type="evidence" value="ECO:0007669"/>
    <property type="project" value="TreeGrafter"/>
</dbReference>
<evidence type="ECO:0000256" key="1">
    <source>
        <dbReference type="ARBA" id="ARBA00001954"/>
    </source>
</evidence>
<comment type="cofactor">
    <cofactor evidence="1">
        <name>Fe(2+)</name>
        <dbReference type="ChEBI" id="CHEBI:29033"/>
    </cofactor>
</comment>
<dbReference type="InterPro" id="IPR042098">
    <property type="entry name" value="TauD-like_sf"/>
</dbReference>
<evidence type="ECO:0000256" key="2">
    <source>
        <dbReference type="ARBA" id="ARBA00001961"/>
    </source>
</evidence>
<dbReference type="Pfam" id="PF02668">
    <property type="entry name" value="TauD"/>
    <property type="match status" value="1"/>
</dbReference>
<keyword evidence="7" id="KW-0408">Iron</keyword>
<evidence type="ECO:0000256" key="4">
    <source>
        <dbReference type="ARBA" id="ARBA00022723"/>
    </source>
</evidence>
<dbReference type="InterPro" id="IPR038492">
    <property type="entry name" value="GBBH-like_N_sf"/>
</dbReference>
<dbReference type="Gene3D" id="3.30.2020.30">
    <property type="match status" value="1"/>
</dbReference>
<keyword evidence="10" id="KW-1185">Reference proteome</keyword>
<evidence type="ECO:0000256" key="5">
    <source>
        <dbReference type="ARBA" id="ARBA00022964"/>
    </source>
</evidence>
<comment type="cofactor">
    <cofactor evidence="2">
        <name>L-ascorbate</name>
        <dbReference type="ChEBI" id="CHEBI:38290"/>
    </cofactor>
</comment>
<evidence type="ECO:0000313" key="9">
    <source>
        <dbReference type="EMBL" id="GEK46744.1"/>
    </source>
</evidence>
<accession>A0A510X5N5</accession>